<dbReference type="InterPro" id="IPR024642">
    <property type="entry name" value="SUZ-C"/>
</dbReference>
<keyword evidence="4" id="KW-1185">Reference proteome</keyword>
<sequence>MNRCDEDERPLKTDKSRRYDFKAKNFEKKNDVWCPAGEKRAVVKKVNILKSTRISKLEPDTTKQDLKNNNSGQMDKKVIIFSEVEKMVGSKQNDPLKKLEKEIATIAKKLFVFYRSPEAKKSFGLRKEIMDSIRQTSSITEKLKRYESQTGKRDLDGILSSFYFQVTKLSSTVANLEKEVKKLQQVERISAKNLFQSKQTVIDSKKVDNIPKPTVGSDLNFNIRIDNILRRISTLRDSQAAEVNKLISDIECLKNGMSKEKQSEAPEKQNSDEAKKKNGGKSNLNKKKLNCTKGQNLYENSNKNEAQKEYLHLSQNKIEPIGENKVTQDQVAPSDTPWLHRGTKLSSRKPSSSREQDESGTTSNSKKRIRNVSAKTRQSPAPGSSSDSWWRRGSNPSSEKDPPSSGIKGTGANTSDAENHVKIDAVTEKDILMEKSIVDNRDEVAVTNVYVPPYRRGANYKKEEPYSGPRVIVIRQPRGPDGTKGFKKEYFQNFHQTHDGVDDKSISPERNSVGQISSN</sequence>
<dbReference type="AlphaFoldDB" id="A0AA88KWI8"/>
<feature type="compositionally biased region" description="Polar residues" evidence="1">
    <location>
        <begin position="508"/>
        <end position="519"/>
    </location>
</feature>
<name>A0AA88KWI8_ARTSF</name>
<dbReference type="PROSITE" id="PS51938">
    <property type="entry name" value="SUZ_C"/>
    <property type="match status" value="1"/>
</dbReference>
<protein>
    <recommendedName>
        <fullName evidence="2">SUZ-C domain-containing protein</fullName>
    </recommendedName>
</protein>
<feature type="domain" description="SUZ-C" evidence="2">
    <location>
        <begin position="453"/>
        <end position="490"/>
    </location>
</feature>
<evidence type="ECO:0000259" key="2">
    <source>
        <dbReference type="PROSITE" id="PS51938"/>
    </source>
</evidence>
<feature type="compositionally biased region" description="Low complexity" evidence="1">
    <location>
        <begin position="383"/>
        <end position="394"/>
    </location>
</feature>
<evidence type="ECO:0000313" key="3">
    <source>
        <dbReference type="EMBL" id="KAK2704846.1"/>
    </source>
</evidence>
<reference evidence="3" key="1">
    <citation type="submission" date="2023-07" db="EMBL/GenBank/DDBJ databases">
        <title>Chromosome-level genome assembly of Artemia franciscana.</title>
        <authorList>
            <person name="Jo E."/>
        </authorList>
    </citation>
    <scope>NUCLEOTIDE SEQUENCE</scope>
    <source>
        <tissue evidence="3">Whole body</tissue>
    </source>
</reference>
<feature type="region of interest" description="Disordered" evidence="1">
    <location>
        <begin position="321"/>
        <end position="420"/>
    </location>
</feature>
<accession>A0AA88KWI8</accession>
<feature type="region of interest" description="Disordered" evidence="1">
    <location>
        <begin position="495"/>
        <end position="519"/>
    </location>
</feature>
<proteinExistence type="predicted"/>
<organism evidence="3 4">
    <name type="scientific">Artemia franciscana</name>
    <name type="common">Brine shrimp</name>
    <name type="synonym">Artemia sanfranciscana</name>
    <dbReference type="NCBI Taxonomy" id="6661"/>
    <lineage>
        <taxon>Eukaryota</taxon>
        <taxon>Metazoa</taxon>
        <taxon>Ecdysozoa</taxon>
        <taxon>Arthropoda</taxon>
        <taxon>Crustacea</taxon>
        <taxon>Branchiopoda</taxon>
        <taxon>Anostraca</taxon>
        <taxon>Artemiidae</taxon>
        <taxon>Artemia</taxon>
    </lineage>
</organism>
<feature type="compositionally biased region" description="Basic and acidic residues" evidence="1">
    <location>
        <begin position="257"/>
        <end position="276"/>
    </location>
</feature>
<feature type="region of interest" description="Disordered" evidence="1">
    <location>
        <begin position="257"/>
        <end position="299"/>
    </location>
</feature>
<feature type="compositionally biased region" description="Polar residues" evidence="1">
    <location>
        <begin position="373"/>
        <end position="382"/>
    </location>
</feature>
<evidence type="ECO:0000313" key="4">
    <source>
        <dbReference type="Proteomes" id="UP001187531"/>
    </source>
</evidence>
<dbReference type="Pfam" id="PF12901">
    <property type="entry name" value="SUZ-C"/>
    <property type="match status" value="1"/>
</dbReference>
<dbReference type="EMBL" id="JAVRJZ010000021">
    <property type="protein sequence ID" value="KAK2704846.1"/>
    <property type="molecule type" value="Genomic_DNA"/>
</dbReference>
<dbReference type="Proteomes" id="UP001187531">
    <property type="component" value="Unassembled WGS sequence"/>
</dbReference>
<evidence type="ECO:0000256" key="1">
    <source>
        <dbReference type="SAM" id="MobiDB-lite"/>
    </source>
</evidence>
<feature type="compositionally biased region" description="Basic and acidic residues" evidence="1">
    <location>
        <begin position="495"/>
        <end position="507"/>
    </location>
</feature>
<comment type="caution">
    <text evidence="3">The sequence shown here is derived from an EMBL/GenBank/DDBJ whole genome shotgun (WGS) entry which is preliminary data.</text>
</comment>
<gene>
    <name evidence="3" type="ORF">QYM36_017034</name>
</gene>